<name>A0ABN8SZQ1_9CNID</name>
<evidence type="ECO:0000313" key="2">
    <source>
        <dbReference type="Proteomes" id="UP001159427"/>
    </source>
</evidence>
<organism evidence="1 2">
    <name type="scientific">Porites evermanni</name>
    <dbReference type="NCBI Taxonomy" id="104178"/>
    <lineage>
        <taxon>Eukaryota</taxon>
        <taxon>Metazoa</taxon>
        <taxon>Cnidaria</taxon>
        <taxon>Anthozoa</taxon>
        <taxon>Hexacorallia</taxon>
        <taxon>Scleractinia</taxon>
        <taxon>Fungiina</taxon>
        <taxon>Poritidae</taxon>
        <taxon>Porites</taxon>
    </lineage>
</organism>
<reference evidence="1 2" key="1">
    <citation type="submission" date="2022-05" db="EMBL/GenBank/DDBJ databases">
        <authorList>
            <consortium name="Genoscope - CEA"/>
            <person name="William W."/>
        </authorList>
    </citation>
    <scope>NUCLEOTIDE SEQUENCE [LARGE SCALE GENOMIC DNA]</scope>
</reference>
<evidence type="ECO:0000313" key="1">
    <source>
        <dbReference type="EMBL" id="CAH3196222.1"/>
    </source>
</evidence>
<sequence length="129" mass="14463">MDEAQVSSTITASNMDLMSQSKALVSESISDLKRANEASVFQQMAEIKRFKGDPVPQFSNNEDLFPLFKRSLPSSRLPSCRMVSRVSINSNSPKDLLLVFVLSVANLAIGEHRVRYCSRRMHAVFQVIL</sequence>
<dbReference type="Proteomes" id="UP001159427">
    <property type="component" value="Unassembled WGS sequence"/>
</dbReference>
<protein>
    <submittedName>
        <fullName evidence="1">Uncharacterized protein</fullName>
    </submittedName>
</protein>
<keyword evidence="2" id="KW-1185">Reference proteome</keyword>
<accession>A0ABN8SZQ1</accession>
<gene>
    <name evidence="1" type="ORF">PEVE_00032092</name>
</gene>
<comment type="caution">
    <text evidence="1">The sequence shown here is derived from an EMBL/GenBank/DDBJ whole genome shotgun (WGS) entry which is preliminary data.</text>
</comment>
<proteinExistence type="predicted"/>
<dbReference type="EMBL" id="CALNXI010004644">
    <property type="protein sequence ID" value="CAH3196222.1"/>
    <property type="molecule type" value="Genomic_DNA"/>
</dbReference>